<accession>A0ABD3QP51</accession>
<comment type="caution">
    <text evidence="2">The sequence shown here is derived from an EMBL/GenBank/DDBJ whole genome shotgun (WGS) entry which is preliminary data.</text>
</comment>
<evidence type="ECO:0000313" key="3">
    <source>
        <dbReference type="Proteomes" id="UP001530400"/>
    </source>
</evidence>
<protein>
    <submittedName>
        <fullName evidence="2">Uncharacterized protein</fullName>
    </submittedName>
</protein>
<dbReference type="AlphaFoldDB" id="A0ABD3QP51"/>
<organism evidence="2 3">
    <name type="scientific">Cyclotella atomus</name>
    <dbReference type="NCBI Taxonomy" id="382360"/>
    <lineage>
        <taxon>Eukaryota</taxon>
        <taxon>Sar</taxon>
        <taxon>Stramenopiles</taxon>
        <taxon>Ochrophyta</taxon>
        <taxon>Bacillariophyta</taxon>
        <taxon>Coscinodiscophyceae</taxon>
        <taxon>Thalassiosirophycidae</taxon>
        <taxon>Stephanodiscales</taxon>
        <taxon>Stephanodiscaceae</taxon>
        <taxon>Cyclotella</taxon>
    </lineage>
</organism>
<reference evidence="2 3" key="1">
    <citation type="submission" date="2024-10" db="EMBL/GenBank/DDBJ databases">
        <title>Updated reference genomes for cyclostephanoid diatoms.</title>
        <authorList>
            <person name="Roberts W.R."/>
            <person name="Alverson A.J."/>
        </authorList>
    </citation>
    <scope>NUCLEOTIDE SEQUENCE [LARGE SCALE GENOMIC DNA]</scope>
    <source>
        <strain evidence="2 3">AJA010-31</strain>
    </source>
</reference>
<feature type="region of interest" description="Disordered" evidence="1">
    <location>
        <begin position="72"/>
        <end position="91"/>
    </location>
</feature>
<name>A0ABD3QP51_9STRA</name>
<dbReference type="Proteomes" id="UP001530400">
    <property type="component" value="Unassembled WGS sequence"/>
</dbReference>
<sequence>MKDSALAAPFVTTADVDKFSSCHLILNHFHEEHQTRIKTDPGLSFKSSPGGEAFNFDIEADAQEDDAAFLSSTLDQEPKRPVSPRSRPGEVLSVARGAGALRMLSSTGLEALKALSSNLFGSIDEEALTLPEGETFSEEQLRALKASVDTLRSAASAGFKESESRLKEAVRLLEEDGERRTKAFASILFDLFGVRDRAAFLAEFQSFAQGIVAADALVNTAFIDAERALDKVTRLQARVQEVETSVAGLFNHVTNGAQKTANIIKALSTRFNGELTALDARISTLDLASPGSSDPLDSLMLSGGLPPPQGQVFLAGYHH</sequence>
<evidence type="ECO:0000313" key="2">
    <source>
        <dbReference type="EMBL" id="KAL3801922.1"/>
    </source>
</evidence>
<dbReference type="EMBL" id="JALLPJ020000118">
    <property type="protein sequence ID" value="KAL3801922.1"/>
    <property type="molecule type" value="Genomic_DNA"/>
</dbReference>
<evidence type="ECO:0000256" key="1">
    <source>
        <dbReference type="SAM" id="MobiDB-lite"/>
    </source>
</evidence>
<gene>
    <name evidence="2" type="ORF">ACHAWO_010694</name>
</gene>
<keyword evidence="3" id="KW-1185">Reference proteome</keyword>
<proteinExistence type="predicted"/>